<dbReference type="KEGG" id="rhy:RD110_25635"/>
<organism evidence="3 4">
    <name type="scientific">Rhodoferax koreensis</name>
    <dbReference type="NCBI Taxonomy" id="1842727"/>
    <lineage>
        <taxon>Bacteria</taxon>
        <taxon>Pseudomonadati</taxon>
        <taxon>Pseudomonadota</taxon>
        <taxon>Betaproteobacteria</taxon>
        <taxon>Burkholderiales</taxon>
        <taxon>Comamonadaceae</taxon>
        <taxon>Rhodoferax</taxon>
    </lineage>
</organism>
<feature type="signal peptide" evidence="2">
    <location>
        <begin position="1"/>
        <end position="24"/>
    </location>
</feature>
<keyword evidence="1 2" id="KW-0732">Signal</keyword>
<protein>
    <submittedName>
        <fullName evidence="3">Branched-chain amino acid ABC transporter substrate-binding protein</fullName>
    </submittedName>
</protein>
<dbReference type="Gene3D" id="3.40.190.10">
    <property type="entry name" value="Periplasmic binding protein-like II"/>
    <property type="match status" value="2"/>
</dbReference>
<dbReference type="STRING" id="1842727.RD110_25635"/>
<dbReference type="OrthoDB" id="305758at2"/>
<dbReference type="SUPFAM" id="SSF53850">
    <property type="entry name" value="Periplasmic binding protein-like II"/>
    <property type="match status" value="1"/>
</dbReference>
<dbReference type="InterPro" id="IPR006059">
    <property type="entry name" value="SBP"/>
</dbReference>
<dbReference type="Proteomes" id="UP000186609">
    <property type="component" value="Chromosome"/>
</dbReference>
<dbReference type="AlphaFoldDB" id="A0A1P8K2E1"/>
<dbReference type="Pfam" id="PF13416">
    <property type="entry name" value="SBP_bac_8"/>
    <property type="match status" value="1"/>
</dbReference>
<name>A0A1P8K2E1_9BURK</name>
<dbReference type="PROSITE" id="PS51257">
    <property type="entry name" value="PROKAR_LIPOPROTEIN"/>
    <property type="match status" value="1"/>
</dbReference>
<evidence type="ECO:0000256" key="1">
    <source>
        <dbReference type="ARBA" id="ARBA00022729"/>
    </source>
</evidence>
<sequence length="347" mass="37674">MKVNLLSTSLAAAITLACTGLGHAQSVPTLYVGSYGGSSEKLFKEKIIPAFEAAHKVKIVYVAGNSTDTLAKLQAQKDKQELDLVIMDDGPMQQAVQFGFCEKIKDAPVYKDLYPLARISDRSVAIGAVATGLAYNTEAFKKAGLPKPDSWEILTDKKFKQKLAIPPISNTYGLQTLIMYAKMRGGGETSIDSGFTAMTKEVAPNVLAWEPSPGKMTELFQNGDINLAVWGSGRVESFKATGFPIEFVYPKEGAMALMIAACPVVQSDVPEPAQALLQYLLTPEVQAWLADTQGFGPVNSNTKLEPAVAAKVPYGPAQIGKLLPTNWTVVNEKRGEWTNRWNRTIER</sequence>
<dbReference type="GO" id="GO:0030975">
    <property type="term" value="F:thiamine binding"/>
    <property type="evidence" value="ECO:0007669"/>
    <property type="project" value="TreeGrafter"/>
</dbReference>
<dbReference type="CDD" id="cd13589">
    <property type="entry name" value="PBP2_polyamine_RpCGA009"/>
    <property type="match status" value="1"/>
</dbReference>
<reference evidence="3 4" key="1">
    <citation type="submission" date="2017-01" db="EMBL/GenBank/DDBJ databases">
        <authorList>
            <person name="Mah S.A."/>
            <person name="Swanson W.J."/>
            <person name="Moy G.W."/>
            <person name="Vacquier V.D."/>
        </authorList>
    </citation>
    <scope>NUCLEOTIDE SEQUENCE [LARGE SCALE GENOMIC DNA]</scope>
    <source>
        <strain evidence="3 4">DCY110</strain>
    </source>
</reference>
<gene>
    <name evidence="3" type="ORF">RD110_25635</name>
</gene>
<evidence type="ECO:0000313" key="4">
    <source>
        <dbReference type="Proteomes" id="UP000186609"/>
    </source>
</evidence>
<dbReference type="GO" id="GO:0015888">
    <property type="term" value="P:thiamine transport"/>
    <property type="evidence" value="ECO:0007669"/>
    <property type="project" value="TreeGrafter"/>
</dbReference>
<dbReference type="RefSeq" id="WP_076203585.1">
    <property type="nucleotide sequence ID" value="NZ_CP019236.1"/>
</dbReference>
<dbReference type="PANTHER" id="PTHR30006">
    <property type="entry name" value="THIAMINE-BINDING PERIPLASMIC PROTEIN-RELATED"/>
    <property type="match status" value="1"/>
</dbReference>
<evidence type="ECO:0000256" key="2">
    <source>
        <dbReference type="SAM" id="SignalP"/>
    </source>
</evidence>
<feature type="chain" id="PRO_5011958638" evidence="2">
    <location>
        <begin position="25"/>
        <end position="347"/>
    </location>
</feature>
<dbReference type="EMBL" id="CP019236">
    <property type="protein sequence ID" value="APW40165.1"/>
    <property type="molecule type" value="Genomic_DNA"/>
</dbReference>
<keyword evidence="4" id="KW-1185">Reference proteome</keyword>
<dbReference type="GO" id="GO:0030288">
    <property type="term" value="C:outer membrane-bounded periplasmic space"/>
    <property type="evidence" value="ECO:0007669"/>
    <property type="project" value="TreeGrafter"/>
</dbReference>
<accession>A0A1P8K2E1</accession>
<dbReference type="PANTHER" id="PTHR30006:SF2">
    <property type="entry name" value="ABC TRANSPORTER SUBSTRATE-BINDING PROTEIN"/>
    <property type="match status" value="1"/>
</dbReference>
<dbReference type="GO" id="GO:0030976">
    <property type="term" value="F:thiamine pyrophosphate binding"/>
    <property type="evidence" value="ECO:0007669"/>
    <property type="project" value="TreeGrafter"/>
</dbReference>
<evidence type="ECO:0000313" key="3">
    <source>
        <dbReference type="EMBL" id="APW40165.1"/>
    </source>
</evidence>
<proteinExistence type="predicted"/>